<dbReference type="OrthoDB" id="1910498at2"/>
<accession>A0A163JDG7</accession>
<dbReference type="EMBL" id="LWMH01000001">
    <property type="protein sequence ID" value="KZS46526.1"/>
    <property type="molecule type" value="Genomic_DNA"/>
</dbReference>
<organism evidence="1 2">
    <name type="scientific">Paenibacillus glucanolyticus</name>
    <dbReference type="NCBI Taxonomy" id="59843"/>
    <lineage>
        <taxon>Bacteria</taxon>
        <taxon>Bacillati</taxon>
        <taxon>Bacillota</taxon>
        <taxon>Bacilli</taxon>
        <taxon>Bacillales</taxon>
        <taxon>Paenibacillaceae</taxon>
        <taxon>Paenibacillus</taxon>
    </lineage>
</organism>
<reference evidence="1" key="1">
    <citation type="journal article" date="2016" name="Genome Announc.">
        <title>Draft genomes of two strains of Paenibacillus glucanolyticus with capability to degrade lignocellulose.</title>
        <authorList>
            <person name="Mathews S.L."/>
            <person name="Pawlak J."/>
            <person name="Grunden A.M."/>
        </authorList>
    </citation>
    <scope>NUCLEOTIDE SEQUENCE [LARGE SCALE GENOMIC DNA]</scope>
    <source>
        <strain evidence="1">SLM1</strain>
    </source>
</reference>
<proteinExistence type="predicted"/>
<keyword evidence="2" id="KW-1185">Reference proteome</keyword>
<evidence type="ECO:0000313" key="2">
    <source>
        <dbReference type="Proteomes" id="UP000076796"/>
    </source>
</evidence>
<dbReference type="AlphaFoldDB" id="A0A163JDG7"/>
<evidence type="ECO:0000313" key="1">
    <source>
        <dbReference type="EMBL" id="KZS46526.1"/>
    </source>
</evidence>
<name>A0A163JDG7_9BACL</name>
<dbReference type="GeneID" id="97558154"/>
<dbReference type="RefSeq" id="WP_006207732.1">
    <property type="nucleotide sequence ID" value="NZ_CP147845.1"/>
</dbReference>
<comment type="caution">
    <text evidence="1">The sequence shown here is derived from an EMBL/GenBank/DDBJ whole genome shotgun (WGS) entry which is preliminary data.</text>
</comment>
<sequence length="72" mass="7832">MTLIYIAGGYGVIGSALSILLSIERILGWDGSPPAPGGFYLSETLVHADAAMSRIEQFGIQIFREEREGEFL</sequence>
<dbReference type="Proteomes" id="UP000076796">
    <property type="component" value="Unassembled WGS sequence"/>
</dbReference>
<gene>
    <name evidence="1" type="ORF">AWU65_11660</name>
</gene>
<protein>
    <submittedName>
        <fullName evidence="1">Uncharacterized protein</fullName>
    </submittedName>
</protein>